<name>A0AA49GU67_9BACT</name>
<dbReference type="EMBL" id="CP120682">
    <property type="protein sequence ID" value="WKN39525.1"/>
    <property type="molecule type" value="Genomic_DNA"/>
</dbReference>
<dbReference type="GO" id="GO:0000155">
    <property type="term" value="F:phosphorelay sensor kinase activity"/>
    <property type="evidence" value="ECO:0007669"/>
    <property type="project" value="InterPro"/>
</dbReference>
<dbReference type="InterPro" id="IPR036097">
    <property type="entry name" value="HisK_dim/P_sf"/>
</dbReference>
<dbReference type="CDD" id="cd00082">
    <property type="entry name" value="HisKA"/>
    <property type="match status" value="1"/>
</dbReference>
<dbReference type="PROSITE" id="PS50109">
    <property type="entry name" value="HIS_KIN"/>
    <property type="match status" value="1"/>
</dbReference>
<dbReference type="InterPro" id="IPR003661">
    <property type="entry name" value="HisK_dim/P_dom"/>
</dbReference>
<gene>
    <name evidence="10" type="ORF">K4G66_12565</name>
</gene>
<dbReference type="SMART" id="SM00388">
    <property type="entry name" value="HisKA"/>
    <property type="match status" value="1"/>
</dbReference>
<keyword evidence="8" id="KW-0472">Membrane</keyword>
<feature type="transmembrane region" description="Helical" evidence="8">
    <location>
        <begin position="129"/>
        <end position="151"/>
    </location>
</feature>
<reference evidence="10" key="2">
    <citation type="journal article" date="2024" name="Antonie Van Leeuwenhoek">
        <title>Roseihalotalea indica gen. nov., sp. nov., a halophilic Bacteroidetes from mesopelagic Southwest Indian Ocean with higher carbohydrate metabolic potential.</title>
        <authorList>
            <person name="Chen B."/>
            <person name="Zhang M."/>
            <person name="Lin D."/>
            <person name="Ye J."/>
            <person name="Tang K."/>
        </authorList>
    </citation>
    <scope>NUCLEOTIDE SEQUENCE</scope>
    <source>
        <strain evidence="10">TK19036</strain>
    </source>
</reference>
<keyword evidence="5 8" id="KW-0812">Transmembrane</keyword>
<dbReference type="Pfam" id="PF02518">
    <property type="entry name" value="HATPase_c"/>
    <property type="match status" value="1"/>
</dbReference>
<evidence type="ECO:0000256" key="6">
    <source>
        <dbReference type="ARBA" id="ARBA00022777"/>
    </source>
</evidence>
<dbReference type="InterPro" id="IPR005467">
    <property type="entry name" value="His_kinase_dom"/>
</dbReference>
<dbReference type="Gene3D" id="3.30.565.10">
    <property type="entry name" value="Histidine kinase-like ATPase, C-terminal domain"/>
    <property type="match status" value="1"/>
</dbReference>
<dbReference type="PANTHER" id="PTHR45436">
    <property type="entry name" value="SENSOR HISTIDINE KINASE YKOH"/>
    <property type="match status" value="1"/>
</dbReference>
<dbReference type="PANTHER" id="PTHR45436:SF5">
    <property type="entry name" value="SENSOR HISTIDINE KINASE TRCS"/>
    <property type="match status" value="1"/>
</dbReference>
<proteinExistence type="predicted"/>
<evidence type="ECO:0000313" key="10">
    <source>
        <dbReference type="EMBL" id="WKN39525.1"/>
    </source>
</evidence>
<evidence type="ECO:0000256" key="2">
    <source>
        <dbReference type="ARBA" id="ARBA00012438"/>
    </source>
</evidence>
<sequence>MKLLTRTNAYYITFSIIAYIALTGVFYVVTEYVIYQEVEARLKVERQDFENYVAEQGVWEASCYFVEDKIALKAVQDTLAPIEVFKDTLFANRYDEEIMPFRQYSFYKVINEQPYKVSIRKSLIESNTLLTFITLTMVVLLGIGMFVLFLLQKKVSKKIWQPFYQSLTEAKSFDIRHGVGLKMKEEPIYEFQELNEVLEKMTHKIAGDYQNLKEFTENAAHEIQTPLALINSRIEELIQGENFTDQQMYWVEEIHTSSLRLSKLHYGLLLLSKIENGQFYEHEAVNITQLAKGKFLDYQEVFEYKELETRFVESGDFMVEMNPALADILITNLLNNAVRHNIIRGSLQVEVHSQRLVLSNTGESIQFSPEKLFERFKKQHQSSASLGLGLAIVKKICTYYNFDIEYEVIDNLHTISIVNTK</sequence>
<accession>A0AA49GU67</accession>
<dbReference type="SMART" id="SM00387">
    <property type="entry name" value="HATPase_c"/>
    <property type="match status" value="1"/>
</dbReference>
<reference evidence="10" key="1">
    <citation type="journal article" date="2023" name="Comput. Struct. Biotechnol. J.">
        <title>Discovery of a novel marine Bacteroidetes with a rich repertoire of carbohydrate-active enzymes.</title>
        <authorList>
            <person name="Chen B."/>
            <person name="Liu G."/>
            <person name="Chen Q."/>
            <person name="Wang H."/>
            <person name="Liu L."/>
            <person name="Tang K."/>
        </authorList>
    </citation>
    <scope>NUCLEOTIDE SEQUENCE</scope>
    <source>
        <strain evidence="10">TK19036</strain>
    </source>
</reference>
<dbReference type="Gene3D" id="1.10.287.130">
    <property type="match status" value="1"/>
</dbReference>
<feature type="transmembrane region" description="Helical" evidence="8">
    <location>
        <begin position="9"/>
        <end position="29"/>
    </location>
</feature>
<feature type="domain" description="Histidine kinase" evidence="9">
    <location>
        <begin position="218"/>
        <end position="421"/>
    </location>
</feature>
<dbReference type="SUPFAM" id="SSF55874">
    <property type="entry name" value="ATPase domain of HSP90 chaperone/DNA topoisomerase II/histidine kinase"/>
    <property type="match status" value="1"/>
</dbReference>
<dbReference type="AlphaFoldDB" id="A0AA49GU67"/>
<evidence type="ECO:0000256" key="8">
    <source>
        <dbReference type="SAM" id="Phobius"/>
    </source>
</evidence>
<dbReference type="Pfam" id="PF00512">
    <property type="entry name" value="HisKA"/>
    <property type="match status" value="1"/>
</dbReference>
<evidence type="ECO:0000256" key="7">
    <source>
        <dbReference type="ARBA" id="ARBA00022989"/>
    </source>
</evidence>
<dbReference type="GO" id="GO:0005886">
    <property type="term" value="C:plasma membrane"/>
    <property type="evidence" value="ECO:0007669"/>
    <property type="project" value="TreeGrafter"/>
</dbReference>
<dbReference type="InterPro" id="IPR050428">
    <property type="entry name" value="TCS_sensor_his_kinase"/>
</dbReference>
<evidence type="ECO:0000256" key="3">
    <source>
        <dbReference type="ARBA" id="ARBA00022553"/>
    </source>
</evidence>
<evidence type="ECO:0000256" key="4">
    <source>
        <dbReference type="ARBA" id="ARBA00022679"/>
    </source>
</evidence>
<evidence type="ECO:0000256" key="1">
    <source>
        <dbReference type="ARBA" id="ARBA00000085"/>
    </source>
</evidence>
<dbReference type="InterPro" id="IPR003594">
    <property type="entry name" value="HATPase_dom"/>
</dbReference>
<keyword evidence="3" id="KW-0597">Phosphoprotein</keyword>
<dbReference type="EC" id="2.7.13.3" evidence="2"/>
<organism evidence="10">
    <name type="scientific">Roseihalotalea indica</name>
    <dbReference type="NCBI Taxonomy" id="2867963"/>
    <lineage>
        <taxon>Bacteria</taxon>
        <taxon>Pseudomonadati</taxon>
        <taxon>Bacteroidota</taxon>
        <taxon>Cytophagia</taxon>
        <taxon>Cytophagales</taxon>
        <taxon>Catalimonadaceae</taxon>
        <taxon>Roseihalotalea</taxon>
    </lineage>
</organism>
<keyword evidence="7 8" id="KW-1133">Transmembrane helix</keyword>
<dbReference type="SUPFAM" id="SSF47384">
    <property type="entry name" value="Homodimeric domain of signal transducing histidine kinase"/>
    <property type="match status" value="1"/>
</dbReference>
<evidence type="ECO:0000259" key="9">
    <source>
        <dbReference type="PROSITE" id="PS50109"/>
    </source>
</evidence>
<evidence type="ECO:0000256" key="5">
    <source>
        <dbReference type="ARBA" id="ARBA00022692"/>
    </source>
</evidence>
<comment type="catalytic activity">
    <reaction evidence="1">
        <text>ATP + protein L-histidine = ADP + protein N-phospho-L-histidine.</text>
        <dbReference type="EC" id="2.7.13.3"/>
    </reaction>
</comment>
<protein>
    <recommendedName>
        <fullName evidence="2">histidine kinase</fullName>
        <ecNumber evidence="2">2.7.13.3</ecNumber>
    </recommendedName>
</protein>
<keyword evidence="6 10" id="KW-0418">Kinase</keyword>
<dbReference type="InterPro" id="IPR036890">
    <property type="entry name" value="HATPase_C_sf"/>
</dbReference>
<keyword evidence="4" id="KW-0808">Transferase</keyword>